<protein>
    <submittedName>
        <fullName evidence="1">Uncharacterized protein</fullName>
    </submittedName>
</protein>
<accession>A0AAV5VI62</accession>
<comment type="caution">
    <text evidence="1">The sequence shown here is derived from an EMBL/GenBank/DDBJ whole genome shotgun (WGS) entry which is preliminary data.</text>
</comment>
<dbReference type="EMBL" id="BTSY01000003">
    <property type="protein sequence ID" value="GMT17903.1"/>
    <property type="molecule type" value="Genomic_DNA"/>
</dbReference>
<proteinExistence type="predicted"/>
<evidence type="ECO:0000313" key="1">
    <source>
        <dbReference type="EMBL" id="GMT17903.1"/>
    </source>
</evidence>
<dbReference type="Proteomes" id="UP001432322">
    <property type="component" value="Unassembled WGS sequence"/>
</dbReference>
<evidence type="ECO:0000313" key="2">
    <source>
        <dbReference type="Proteomes" id="UP001432322"/>
    </source>
</evidence>
<sequence>FSMRTPSGNIKTGVVTAQSFKENIKNWKYQPPKTYLELPKFLRKERLQMSVYMQSWAKDSDKLQPMLMFVEKGTYNIIFRLFHEDLRYDSVLWLGGTSDSHKVKCDNGNPRGNLKHLTIERISTDKIEVQVLYKNNGIQGVTCEIKLENANQLLAPIEIMGNDGALPLIINHV</sequence>
<reference evidence="1" key="1">
    <citation type="submission" date="2023-10" db="EMBL/GenBank/DDBJ databases">
        <title>Genome assembly of Pristionchus species.</title>
        <authorList>
            <person name="Yoshida K."/>
            <person name="Sommer R.J."/>
        </authorList>
    </citation>
    <scope>NUCLEOTIDE SEQUENCE</scope>
    <source>
        <strain evidence="1">RS5133</strain>
    </source>
</reference>
<feature type="non-terminal residue" evidence="1">
    <location>
        <position position="173"/>
    </location>
</feature>
<name>A0AAV5VI62_9BILA</name>
<organism evidence="1 2">
    <name type="scientific">Pristionchus fissidentatus</name>
    <dbReference type="NCBI Taxonomy" id="1538716"/>
    <lineage>
        <taxon>Eukaryota</taxon>
        <taxon>Metazoa</taxon>
        <taxon>Ecdysozoa</taxon>
        <taxon>Nematoda</taxon>
        <taxon>Chromadorea</taxon>
        <taxon>Rhabditida</taxon>
        <taxon>Rhabditina</taxon>
        <taxon>Diplogasteromorpha</taxon>
        <taxon>Diplogasteroidea</taxon>
        <taxon>Neodiplogasteridae</taxon>
        <taxon>Pristionchus</taxon>
    </lineage>
</organism>
<keyword evidence="2" id="KW-1185">Reference proteome</keyword>
<gene>
    <name evidence="1" type="ORF">PFISCL1PPCAC_9200</name>
</gene>
<dbReference type="AlphaFoldDB" id="A0AAV5VI62"/>
<feature type="non-terminal residue" evidence="1">
    <location>
        <position position="1"/>
    </location>
</feature>